<dbReference type="SUPFAM" id="SSF53756">
    <property type="entry name" value="UDP-Glycosyltransferase/glycogen phosphorylase"/>
    <property type="match status" value="1"/>
</dbReference>
<dbReference type="PANTHER" id="PTHR12526">
    <property type="entry name" value="GLYCOSYLTRANSFERASE"/>
    <property type="match status" value="1"/>
</dbReference>
<dbReference type="Proteomes" id="UP001172756">
    <property type="component" value="Unassembled WGS sequence"/>
</dbReference>
<dbReference type="Pfam" id="PF13692">
    <property type="entry name" value="Glyco_trans_1_4"/>
    <property type="match status" value="1"/>
</dbReference>
<keyword evidence="1 4" id="KW-0328">Glycosyltransferase</keyword>
<protein>
    <submittedName>
        <fullName evidence="4">Glycosyltransferase</fullName>
        <ecNumber evidence="4">2.4.-.-</ecNumber>
    </submittedName>
</protein>
<dbReference type="GO" id="GO:0016757">
    <property type="term" value="F:glycosyltransferase activity"/>
    <property type="evidence" value="ECO:0007669"/>
    <property type="project" value="UniProtKB-KW"/>
</dbReference>
<gene>
    <name evidence="4" type="ORF">QQ002_11505</name>
</gene>
<dbReference type="Gene3D" id="3.40.50.2000">
    <property type="entry name" value="Glycogen Phosphorylase B"/>
    <property type="match status" value="2"/>
</dbReference>
<dbReference type="InterPro" id="IPR028098">
    <property type="entry name" value="Glyco_trans_4-like_N"/>
</dbReference>
<dbReference type="EC" id="2.4.-.-" evidence="4"/>
<evidence type="ECO:0000313" key="5">
    <source>
        <dbReference type="Proteomes" id="UP001172756"/>
    </source>
</evidence>
<dbReference type="PANTHER" id="PTHR12526:SF510">
    <property type="entry name" value="D-INOSITOL 3-PHOSPHATE GLYCOSYLTRANSFERASE"/>
    <property type="match status" value="1"/>
</dbReference>
<dbReference type="AlphaFoldDB" id="A0AB35MK43"/>
<keyword evidence="2 4" id="KW-0808">Transferase</keyword>
<dbReference type="EMBL" id="JAUHQB010000009">
    <property type="protein sequence ID" value="MDN4484167.1"/>
    <property type="molecule type" value="Genomic_DNA"/>
</dbReference>
<evidence type="ECO:0000256" key="1">
    <source>
        <dbReference type="ARBA" id="ARBA00022676"/>
    </source>
</evidence>
<proteinExistence type="predicted"/>
<dbReference type="Pfam" id="PF13439">
    <property type="entry name" value="Glyco_transf_4"/>
    <property type="match status" value="1"/>
</dbReference>
<dbReference type="RefSeq" id="WP_301160812.1">
    <property type="nucleotide sequence ID" value="NZ_JAUHQB010000009.1"/>
</dbReference>
<comment type="caution">
    <text evidence="4">The sequence shown here is derived from an EMBL/GenBank/DDBJ whole genome shotgun (WGS) entry which is preliminary data.</text>
</comment>
<evidence type="ECO:0000313" key="4">
    <source>
        <dbReference type="EMBL" id="MDN4484167.1"/>
    </source>
</evidence>
<evidence type="ECO:0000256" key="2">
    <source>
        <dbReference type="ARBA" id="ARBA00022679"/>
    </source>
</evidence>
<sequence>MRVVQSVTYASRHGAFGGPTAVALAQCRALAERGHEVTLLAGWDGEATLDVPGVHVLAVEVRPSIPGAGFSGLWSRRLPEAVASALEGADLAHVHLGRHLIDSYVARSAQRRGIPVIAQTHGMVPRPGSLPARMFDALGGLRPLHRARRVLALTAVEVEELAAQGLDADRVTQVFNGVDPVPDLARAPRAVPPEVLFLARLHPRKRATAFARMAARLLDRGIEATFAIAGPDEGEAAEVRDIIARSGHADAIRYEGPVDQRDAKRRLARASVYVLPSVGEVFPMSVLESAAVGTPVVMTHDCGLAQEFASAGAAEVTDPAPEALAAAVERLLADASLAAATAAAATTILEDRYSARAVAACLEEIYRAVVPEPVP</sequence>
<name>A0AB35MK43_9MICO</name>
<organism evidence="4 5">
    <name type="scientific">Demequina lignilytica</name>
    <dbReference type="NCBI Taxonomy" id="3051663"/>
    <lineage>
        <taxon>Bacteria</taxon>
        <taxon>Bacillati</taxon>
        <taxon>Actinomycetota</taxon>
        <taxon>Actinomycetes</taxon>
        <taxon>Micrococcales</taxon>
        <taxon>Demequinaceae</taxon>
        <taxon>Demequina</taxon>
    </lineage>
</organism>
<evidence type="ECO:0000259" key="3">
    <source>
        <dbReference type="Pfam" id="PF13439"/>
    </source>
</evidence>
<feature type="domain" description="Glycosyltransferase subfamily 4-like N-terminal" evidence="3">
    <location>
        <begin position="17"/>
        <end position="180"/>
    </location>
</feature>
<reference evidence="4 5" key="1">
    <citation type="submission" date="2023-06" db="EMBL/GenBank/DDBJ databases">
        <title>SYSU T0a273.</title>
        <authorList>
            <person name="Gao L."/>
            <person name="Fang B.-Z."/>
            <person name="Li W.-J."/>
        </authorList>
    </citation>
    <scope>NUCLEOTIDE SEQUENCE [LARGE SCALE GENOMIC DNA]</scope>
    <source>
        <strain evidence="4 5">SYSU T0a273</strain>
    </source>
</reference>
<accession>A0AB35MK43</accession>